<evidence type="ECO:0000313" key="2">
    <source>
        <dbReference type="EMBL" id="MBI5168384.1"/>
    </source>
</evidence>
<protein>
    <submittedName>
        <fullName evidence="2">GNAT family N-acetyltransferase</fullName>
    </submittedName>
</protein>
<evidence type="ECO:0000259" key="1">
    <source>
        <dbReference type="PROSITE" id="PS51186"/>
    </source>
</evidence>
<name>A0A933SE90_UNCEI</name>
<feature type="domain" description="N-acetyltransferase" evidence="1">
    <location>
        <begin position="4"/>
        <end position="166"/>
    </location>
</feature>
<comment type="caution">
    <text evidence="2">The sequence shown here is derived from an EMBL/GenBank/DDBJ whole genome shotgun (WGS) entry which is preliminary data.</text>
</comment>
<proteinExistence type="predicted"/>
<dbReference type="InterPro" id="IPR000182">
    <property type="entry name" value="GNAT_dom"/>
</dbReference>
<dbReference type="Gene3D" id="3.40.630.30">
    <property type="match status" value="1"/>
</dbReference>
<dbReference type="InterPro" id="IPR016181">
    <property type="entry name" value="Acyl_CoA_acyltransferase"/>
</dbReference>
<dbReference type="PROSITE" id="PS51186">
    <property type="entry name" value="GNAT"/>
    <property type="match status" value="1"/>
</dbReference>
<dbReference type="SUPFAM" id="SSF55729">
    <property type="entry name" value="Acyl-CoA N-acyltransferases (Nat)"/>
    <property type="match status" value="1"/>
</dbReference>
<evidence type="ECO:0000313" key="3">
    <source>
        <dbReference type="Proteomes" id="UP000696931"/>
    </source>
</evidence>
<dbReference type="GO" id="GO:0016747">
    <property type="term" value="F:acyltransferase activity, transferring groups other than amino-acyl groups"/>
    <property type="evidence" value="ECO:0007669"/>
    <property type="project" value="InterPro"/>
</dbReference>
<dbReference type="CDD" id="cd04301">
    <property type="entry name" value="NAT_SF"/>
    <property type="match status" value="1"/>
</dbReference>
<dbReference type="Pfam" id="PF00583">
    <property type="entry name" value="Acetyltransf_1"/>
    <property type="match status" value="1"/>
</dbReference>
<dbReference type="Proteomes" id="UP000696931">
    <property type="component" value="Unassembled WGS sequence"/>
</dbReference>
<organism evidence="2 3">
    <name type="scientific">Eiseniibacteriota bacterium</name>
    <dbReference type="NCBI Taxonomy" id="2212470"/>
    <lineage>
        <taxon>Bacteria</taxon>
        <taxon>Candidatus Eiseniibacteriota</taxon>
    </lineage>
</organism>
<dbReference type="AlphaFoldDB" id="A0A933SE90"/>
<accession>A0A933SE90</accession>
<dbReference type="EMBL" id="JACRIW010000020">
    <property type="protein sequence ID" value="MBI5168384.1"/>
    <property type="molecule type" value="Genomic_DNA"/>
</dbReference>
<reference evidence="2" key="1">
    <citation type="submission" date="2020-07" db="EMBL/GenBank/DDBJ databases">
        <title>Huge and variable diversity of episymbiotic CPR bacteria and DPANN archaea in groundwater ecosystems.</title>
        <authorList>
            <person name="He C.Y."/>
            <person name="Keren R."/>
            <person name="Whittaker M."/>
            <person name="Farag I.F."/>
            <person name="Doudna J."/>
            <person name="Cate J.H.D."/>
            <person name="Banfield J.F."/>
        </authorList>
    </citation>
    <scope>NUCLEOTIDE SEQUENCE</scope>
    <source>
        <strain evidence="2">NC_groundwater_1813_Pr3_B-0.1um_71_17</strain>
    </source>
</reference>
<sequence length="167" mass="18548">MPGFVIRPIDPEAHDEVALVAERMRLTLVEVLGEETGGAMYTREWLEDRVREHLDPARLRGQVFVAVESGGAVAGHTIVRIEEDDGGRAFGVFSTTYVAPDARRGGVADALLDRGEAWMREQQVTVAQTWTSDTNDPLLALFRKHGYALTLRVPEKKMVVLSKAFED</sequence>
<gene>
    <name evidence="2" type="ORF">HZA61_02750</name>
</gene>